<evidence type="ECO:0000313" key="2">
    <source>
        <dbReference type="Proteomes" id="UP000184225"/>
    </source>
</evidence>
<evidence type="ECO:0000313" key="1">
    <source>
        <dbReference type="EMBL" id="SHJ19814.1"/>
    </source>
</evidence>
<name>A0A1M6HCD3_9FLAO</name>
<gene>
    <name evidence="1" type="ORF">SAMN04488096_11057</name>
</gene>
<sequence length="143" mass="16908">MNENLIISSVDELKPLFRKNYREFIAEKPRTVIFEEEEFTLYNFEKMMERTNIDGMEVSRIYALHPYVKTLSEFMNPTFKDLDGYRWSLEKLALGKAIGANSEGDLLFFGCYDNTKVHIFRHDDGSIKRTKLTLFEIIKQFSE</sequence>
<dbReference type="RefSeq" id="WP_073153429.1">
    <property type="nucleotide sequence ID" value="NZ_FQYY01000010.1"/>
</dbReference>
<dbReference type="OrthoDB" id="1436520at2"/>
<dbReference type="Proteomes" id="UP000184225">
    <property type="component" value="Unassembled WGS sequence"/>
</dbReference>
<accession>A0A1M6HCD3</accession>
<dbReference type="STRING" id="579105.SAMN04488096_11057"/>
<proteinExistence type="predicted"/>
<evidence type="ECO:0008006" key="3">
    <source>
        <dbReference type="Google" id="ProtNLM"/>
    </source>
</evidence>
<organism evidence="1 2">
    <name type="scientific">Mesonia phycicola</name>
    <dbReference type="NCBI Taxonomy" id="579105"/>
    <lineage>
        <taxon>Bacteria</taxon>
        <taxon>Pseudomonadati</taxon>
        <taxon>Bacteroidota</taxon>
        <taxon>Flavobacteriia</taxon>
        <taxon>Flavobacteriales</taxon>
        <taxon>Flavobacteriaceae</taxon>
        <taxon>Mesonia</taxon>
    </lineage>
</organism>
<dbReference type="AlphaFoldDB" id="A0A1M6HCD3"/>
<dbReference type="EMBL" id="FQYY01000010">
    <property type="protein sequence ID" value="SHJ19814.1"/>
    <property type="molecule type" value="Genomic_DNA"/>
</dbReference>
<protein>
    <recommendedName>
        <fullName evidence="3">SMI1/KNR4 family protein</fullName>
    </recommendedName>
</protein>
<keyword evidence="2" id="KW-1185">Reference proteome</keyword>
<reference evidence="1 2" key="1">
    <citation type="submission" date="2016-11" db="EMBL/GenBank/DDBJ databases">
        <authorList>
            <person name="Jaros S."/>
            <person name="Januszkiewicz K."/>
            <person name="Wedrychowicz H."/>
        </authorList>
    </citation>
    <scope>NUCLEOTIDE SEQUENCE [LARGE SCALE GENOMIC DNA]</scope>
    <source>
        <strain evidence="1 2">DSM 21425</strain>
    </source>
</reference>